<organism evidence="2 3">
    <name type="scientific">Rhizoctonia solani 123E</name>
    <dbReference type="NCBI Taxonomy" id="1423351"/>
    <lineage>
        <taxon>Eukaryota</taxon>
        <taxon>Fungi</taxon>
        <taxon>Dikarya</taxon>
        <taxon>Basidiomycota</taxon>
        <taxon>Agaricomycotina</taxon>
        <taxon>Agaricomycetes</taxon>
        <taxon>Cantharellales</taxon>
        <taxon>Ceratobasidiaceae</taxon>
        <taxon>Rhizoctonia</taxon>
    </lineage>
</organism>
<dbReference type="STRING" id="1423351.A0A074S0Y5"/>
<dbReference type="EMBL" id="AZST01000241">
    <property type="protein sequence ID" value="KEP50573.1"/>
    <property type="molecule type" value="Genomic_DNA"/>
</dbReference>
<reference evidence="2 3" key="1">
    <citation type="submission" date="2013-12" db="EMBL/GenBank/DDBJ databases">
        <authorList>
            <person name="Cubeta M."/>
            <person name="Pakala S."/>
            <person name="Fedorova N."/>
            <person name="Thomas E."/>
            <person name="Dean R."/>
            <person name="Jabaji S."/>
            <person name="Neate S."/>
            <person name="Toda T."/>
            <person name="Tavantzis S."/>
            <person name="Vilgalys R."/>
            <person name="Bharathan N."/>
            <person name="Pakala S."/>
            <person name="Losada L.S."/>
            <person name="Zafar N."/>
            <person name="Nierman W."/>
        </authorList>
    </citation>
    <scope>NUCLEOTIDE SEQUENCE [LARGE SCALE GENOMIC DNA]</scope>
    <source>
        <strain evidence="2 3">123E</strain>
    </source>
</reference>
<evidence type="ECO:0000313" key="2">
    <source>
        <dbReference type="EMBL" id="KEP50573.1"/>
    </source>
</evidence>
<keyword evidence="3" id="KW-1185">Reference proteome</keyword>
<feature type="domain" description="BTB" evidence="1">
    <location>
        <begin position="32"/>
        <end position="117"/>
    </location>
</feature>
<dbReference type="Proteomes" id="UP000027456">
    <property type="component" value="Unassembled WGS sequence"/>
</dbReference>
<proteinExistence type="predicted"/>
<gene>
    <name evidence="2" type="ORF">V565_077480</name>
</gene>
<evidence type="ECO:0000259" key="1">
    <source>
        <dbReference type="PROSITE" id="PS50097"/>
    </source>
</evidence>
<dbReference type="HOGENOM" id="CLU_790228_0_0_1"/>
<dbReference type="AlphaFoldDB" id="A0A074S0Y5"/>
<protein>
    <recommendedName>
        <fullName evidence="1">BTB domain-containing protein</fullName>
    </recommendedName>
</protein>
<accession>A0A074S0Y5</accession>
<dbReference type="OrthoDB" id="3146698at2759"/>
<comment type="caution">
    <text evidence="2">The sequence shown here is derived from an EMBL/GenBank/DDBJ whole genome shotgun (WGS) entry which is preliminary data.</text>
</comment>
<sequence length="316" mass="36167">MLIIGLSRSRWEMAMRKDAPGKHCEDFYYPHGDVLVKMEVATYRDHIPPETMDFKLHRDILSRYSSFFWDYIENRALPDDHIQHPFLLGIAKYVASSVTDFQNLCRFMYPSPSATGSLPHIEPGDIDKWGSTIKAAMEFGMPAIRAYIVTKLTQDEAKFTANAVSFLKWEMSLMEKDQDLVFKCYQTLAFRRTPLSPSDLRGLPDEVIHKLILVRERARSLFLDHRQLRSWMPIPPPETCTQPSVCQDSIINALIHNMTSLSPNTSTVVSIFEHLHGDNMCGSCCVQSLLDPLVEKLKLELYQYLEELNCLDGGSS</sequence>
<dbReference type="InterPro" id="IPR000210">
    <property type="entry name" value="BTB/POZ_dom"/>
</dbReference>
<dbReference type="PROSITE" id="PS50097">
    <property type="entry name" value="BTB"/>
    <property type="match status" value="1"/>
</dbReference>
<name>A0A074S0Y5_9AGAM</name>
<evidence type="ECO:0000313" key="3">
    <source>
        <dbReference type="Proteomes" id="UP000027456"/>
    </source>
</evidence>